<dbReference type="Proteomes" id="UP000324748">
    <property type="component" value="Unassembled WGS sequence"/>
</dbReference>
<gene>
    <name evidence="1" type="ORF">PGT21_007660</name>
    <name evidence="2" type="ORF">PGTUg99_035585</name>
</gene>
<reference evidence="3 4" key="1">
    <citation type="submission" date="2019-05" db="EMBL/GenBank/DDBJ databases">
        <title>Emergence of the Ug99 lineage of the wheat stem rust pathogen through somatic hybridization.</title>
        <authorList>
            <person name="Li F."/>
            <person name="Upadhyaya N.M."/>
            <person name="Sperschneider J."/>
            <person name="Matny O."/>
            <person name="Nguyen-Phuc H."/>
            <person name="Mago R."/>
            <person name="Raley C."/>
            <person name="Miller M.E."/>
            <person name="Silverstein K.A.T."/>
            <person name="Henningsen E."/>
            <person name="Hirsch C.D."/>
            <person name="Visser B."/>
            <person name="Pretorius Z.A."/>
            <person name="Steffenson B.J."/>
            <person name="Schwessinger B."/>
            <person name="Dodds P.N."/>
            <person name="Figueroa M."/>
        </authorList>
    </citation>
    <scope>NUCLEOTIDE SEQUENCE [LARGE SCALE GENOMIC DNA]</scope>
    <source>
        <strain evidence="1">21-0</strain>
        <strain evidence="2 4">Ug99</strain>
    </source>
</reference>
<protein>
    <submittedName>
        <fullName evidence="1">Uncharacterized protein</fullName>
    </submittedName>
</protein>
<sequence length="51" mass="5517">MLYLSSIVGYGHPGQMPAACGQAFRPVRFQPFSSRPPSVVRVCEARAEHGA</sequence>
<dbReference type="EMBL" id="VDEP01000404">
    <property type="protein sequence ID" value="KAA1090100.1"/>
    <property type="molecule type" value="Genomic_DNA"/>
</dbReference>
<keyword evidence="3" id="KW-1185">Reference proteome</keyword>
<evidence type="ECO:0000313" key="3">
    <source>
        <dbReference type="Proteomes" id="UP000324748"/>
    </source>
</evidence>
<name>A0A5B0M3H6_PUCGR</name>
<dbReference type="Proteomes" id="UP000325313">
    <property type="component" value="Unassembled WGS sequence"/>
</dbReference>
<evidence type="ECO:0000313" key="1">
    <source>
        <dbReference type="EMBL" id="KAA1070304.1"/>
    </source>
</evidence>
<organism evidence="1 3">
    <name type="scientific">Puccinia graminis f. sp. tritici</name>
    <dbReference type="NCBI Taxonomy" id="56615"/>
    <lineage>
        <taxon>Eukaryota</taxon>
        <taxon>Fungi</taxon>
        <taxon>Dikarya</taxon>
        <taxon>Basidiomycota</taxon>
        <taxon>Pucciniomycotina</taxon>
        <taxon>Pucciniomycetes</taxon>
        <taxon>Pucciniales</taxon>
        <taxon>Pucciniaceae</taxon>
        <taxon>Puccinia</taxon>
    </lineage>
</organism>
<proteinExistence type="predicted"/>
<evidence type="ECO:0000313" key="2">
    <source>
        <dbReference type="EMBL" id="KAA1090100.1"/>
    </source>
</evidence>
<dbReference type="EMBL" id="VSWC01000171">
    <property type="protein sequence ID" value="KAA1070304.1"/>
    <property type="molecule type" value="Genomic_DNA"/>
</dbReference>
<accession>A0A5B0M3H6</accession>
<evidence type="ECO:0000313" key="4">
    <source>
        <dbReference type="Proteomes" id="UP000325313"/>
    </source>
</evidence>
<comment type="caution">
    <text evidence="1">The sequence shown here is derived from an EMBL/GenBank/DDBJ whole genome shotgun (WGS) entry which is preliminary data.</text>
</comment>
<dbReference type="AlphaFoldDB" id="A0A5B0M3H6"/>